<keyword evidence="2" id="KW-1185">Reference proteome</keyword>
<gene>
    <name evidence="1" type="primary">HSF</name>
    <name evidence="1" type="ORF">AK812_SmicGene95</name>
</gene>
<organism evidence="1 2">
    <name type="scientific">Symbiodinium microadriaticum</name>
    <name type="common">Dinoflagellate</name>
    <name type="synonym">Zooxanthella microadriatica</name>
    <dbReference type="NCBI Taxonomy" id="2951"/>
    <lineage>
        <taxon>Eukaryota</taxon>
        <taxon>Sar</taxon>
        <taxon>Alveolata</taxon>
        <taxon>Dinophyceae</taxon>
        <taxon>Suessiales</taxon>
        <taxon>Symbiodiniaceae</taxon>
        <taxon>Symbiodinium</taxon>
    </lineage>
</organism>
<protein>
    <submittedName>
        <fullName evidence="1">Heat shock factor protein</fullName>
    </submittedName>
</protein>
<evidence type="ECO:0000313" key="2">
    <source>
        <dbReference type="Proteomes" id="UP000186817"/>
    </source>
</evidence>
<comment type="caution">
    <text evidence="1">The sequence shown here is derived from an EMBL/GenBank/DDBJ whole genome shotgun (WGS) entry which is preliminary data.</text>
</comment>
<dbReference type="AlphaFoldDB" id="A0A1Q9F7G1"/>
<reference evidence="1 2" key="1">
    <citation type="submission" date="2016-02" db="EMBL/GenBank/DDBJ databases">
        <title>Genome analysis of coral dinoflagellate symbionts highlights evolutionary adaptations to a symbiotic lifestyle.</title>
        <authorList>
            <person name="Aranda M."/>
            <person name="Li Y."/>
            <person name="Liew Y.J."/>
            <person name="Baumgarten S."/>
            <person name="Simakov O."/>
            <person name="Wilson M."/>
            <person name="Piel J."/>
            <person name="Ashoor H."/>
            <person name="Bougouffa S."/>
            <person name="Bajic V.B."/>
            <person name="Ryu T."/>
            <person name="Ravasi T."/>
            <person name="Bayer T."/>
            <person name="Micklem G."/>
            <person name="Kim H."/>
            <person name="Bhak J."/>
            <person name="Lajeunesse T.C."/>
            <person name="Voolstra C.R."/>
        </authorList>
    </citation>
    <scope>NUCLEOTIDE SEQUENCE [LARGE SCALE GENOMIC DNA]</scope>
    <source>
        <strain evidence="1 2">CCMP2467</strain>
    </source>
</reference>
<dbReference type="EMBL" id="LSRX01000001">
    <property type="protein sequence ID" value="OLQ15624.1"/>
    <property type="molecule type" value="Genomic_DNA"/>
</dbReference>
<name>A0A1Q9F7G1_SYMMI</name>
<keyword evidence="1" id="KW-0346">Stress response</keyword>
<evidence type="ECO:0000313" key="1">
    <source>
        <dbReference type="EMBL" id="OLQ15624.1"/>
    </source>
</evidence>
<sequence length="266" mass="28611">MSVSANVSPTRRAAPGDSVTGDLCRLLFRGLCRNTCSSEFSDQLSTLLFTAGVLAHTSRTHVWPLPLPNAQGCRFLRLLGLCSIEGCYSDLDGELSLRQLRAVKRHDSEAAAGQDNEDEVLAQEGDQDLTKDEWGSSSNQPQYGSQYGSPYGSQYGSPYGSQYGSPYGSQYGSPYGSQGSQYGSQWGASYSNEKCCRCKSGSIGWSASGRCSFCHGFVEKTASVAPECRKSSPNFMGSHACAKACKSKVKSSWSWLETAEGNATQD</sequence>
<accession>A0A1Q9F7G1</accession>
<dbReference type="OrthoDB" id="445229at2759"/>
<proteinExistence type="predicted"/>
<dbReference type="Proteomes" id="UP000186817">
    <property type="component" value="Unassembled WGS sequence"/>
</dbReference>